<reference evidence="2 3" key="1">
    <citation type="submission" date="2018-01" db="EMBL/GenBank/DDBJ databases">
        <title>Whole genome analyses suggest that Burkholderia sensu lato contains two further novel genera in the rhizoxinica-symbiotica group Mycetohabitans gen. nov., and Trinickia gen. nov.: implications for the evolution of diazotrophy and nodulation in the Burkholderiaceae.</title>
        <authorList>
            <person name="Estrada-de los Santos P."/>
            <person name="Palmer M."/>
            <person name="Chavez-Ramirez B."/>
            <person name="Beukes C."/>
            <person name="Steenkamp E.T."/>
            <person name="Hirsch A.M."/>
            <person name="Manyaka P."/>
            <person name="Maluk M."/>
            <person name="Lafos M."/>
            <person name="Crook M."/>
            <person name="Gross E."/>
            <person name="Simon M.F."/>
            <person name="Bueno dos Reis Junior F."/>
            <person name="Poole P.S."/>
            <person name="Venter S.N."/>
            <person name="James E.K."/>
        </authorList>
    </citation>
    <scope>NUCLEOTIDE SEQUENCE [LARGE SCALE GENOMIC DNA]</scope>
    <source>
        <strain evidence="2 3">JPY 581</strain>
    </source>
</reference>
<keyword evidence="1" id="KW-0812">Transmembrane</keyword>
<keyword evidence="1" id="KW-1133">Transmembrane helix</keyword>
<organism evidence="2 3">
    <name type="scientific">Trinickia symbiotica</name>
    <dbReference type="NCBI Taxonomy" id="863227"/>
    <lineage>
        <taxon>Bacteria</taxon>
        <taxon>Pseudomonadati</taxon>
        <taxon>Pseudomonadota</taxon>
        <taxon>Betaproteobacteria</taxon>
        <taxon>Burkholderiales</taxon>
        <taxon>Burkholderiaceae</taxon>
        <taxon>Trinickia</taxon>
    </lineage>
</organism>
<dbReference type="EMBL" id="PNYC01000004">
    <property type="protein sequence ID" value="PMS37393.1"/>
    <property type="molecule type" value="Genomic_DNA"/>
</dbReference>
<evidence type="ECO:0000313" key="3">
    <source>
        <dbReference type="Proteomes" id="UP000235777"/>
    </source>
</evidence>
<comment type="caution">
    <text evidence="2">The sequence shown here is derived from an EMBL/GenBank/DDBJ whole genome shotgun (WGS) entry which is preliminary data.</text>
</comment>
<keyword evidence="1" id="KW-0472">Membrane</keyword>
<dbReference type="Proteomes" id="UP000235777">
    <property type="component" value="Unassembled WGS sequence"/>
</dbReference>
<dbReference type="AlphaFoldDB" id="A0A2N7X6L9"/>
<dbReference type="OrthoDB" id="4711656at2"/>
<feature type="transmembrane region" description="Helical" evidence="1">
    <location>
        <begin position="188"/>
        <end position="210"/>
    </location>
</feature>
<dbReference type="Pfam" id="PF14023">
    <property type="entry name" value="Bestrophin-like"/>
    <property type="match status" value="1"/>
</dbReference>
<feature type="transmembrane region" description="Helical" evidence="1">
    <location>
        <begin position="7"/>
        <end position="28"/>
    </location>
</feature>
<dbReference type="STRING" id="863227.GCA_000373005_01570"/>
<proteinExistence type="predicted"/>
<dbReference type="InterPro" id="IPR025333">
    <property type="entry name" value="DUF4239"/>
</dbReference>
<name>A0A2N7X6L9_9BURK</name>
<accession>A0A2N7X6L9</accession>
<feature type="transmembrane region" description="Helical" evidence="1">
    <location>
        <begin position="40"/>
        <end position="59"/>
    </location>
</feature>
<keyword evidence="3" id="KW-1185">Reference proteome</keyword>
<evidence type="ECO:0000313" key="2">
    <source>
        <dbReference type="EMBL" id="PMS37393.1"/>
    </source>
</evidence>
<evidence type="ECO:0000256" key="1">
    <source>
        <dbReference type="SAM" id="Phobius"/>
    </source>
</evidence>
<sequence length="263" mass="28850">MSEAASASLVFVLLLVFAGIGVMLRPFLPEEHKAHETVQLVTLVIGMLVTFASLVLGLLTASAKSGFDTVGNDLRDYASELIQLDQQLRDYGRDADDTRALLRAYTAAVIASTWPAEPRPPGNYYPLEPASNQLESVHLGQMLDSAGREIRRLAPHDEYHHRLADDILAAFTRLGRERWKVIEEARAAISLPFFVMLTFWLVVIFLSFGLVAPRNALALVTILLGALSIASAVYVIVDLQTPLTGSLVISSRSMRDALAHLSR</sequence>
<feature type="transmembrane region" description="Helical" evidence="1">
    <location>
        <begin position="216"/>
        <end position="237"/>
    </location>
</feature>
<gene>
    <name evidence="2" type="ORF">C0Z20_08800</name>
</gene>
<protein>
    <submittedName>
        <fullName evidence="2">DUF4239 domain-containing protein</fullName>
    </submittedName>
</protein>
<dbReference type="RefSeq" id="WP_018440122.1">
    <property type="nucleotide sequence ID" value="NZ_KB890168.1"/>
</dbReference>